<dbReference type="InterPro" id="IPR000719">
    <property type="entry name" value="Prot_kinase_dom"/>
</dbReference>
<evidence type="ECO:0000256" key="5">
    <source>
        <dbReference type="ARBA" id="ARBA00022777"/>
    </source>
</evidence>
<evidence type="ECO:0000256" key="6">
    <source>
        <dbReference type="ARBA" id="ARBA00022840"/>
    </source>
</evidence>
<accession>A0A445F0P2</accession>
<dbReference type="EC" id="2.7.11.1" evidence="1"/>
<dbReference type="PANTHER" id="PTHR47634:SF2">
    <property type="entry name" value="PROTEIN KINASE DOMAIN-CONTAINING PROTEIN"/>
    <property type="match status" value="1"/>
</dbReference>
<feature type="domain" description="Protein kinase" evidence="10">
    <location>
        <begin position="130"/>
        <end position="378"/>
    </location>
</feature>
<evidence type="ECO:0000256" key="3">
    <source>
        <dbReference type="ARBA" id="ARBA00022679"/>
    </source>
</evidence>
<protein>
    <recommendedName>
        <fullName evidence="1">non-specific serine/threonine protein kinase</fullName>
        <ecNumber evidence="1">2.7.11.1</ecNumber>
    </recommendedName>
</protein>
<dbReference type="Gene3D" id="1.10.510.10">
    <property type="entry name" value="Transferase(Phosphotransferase) domain 1"/>
    <property type="match status" value="1"/>
</dbReference>
<keyword evidence="12" id="KW-1185">Reference proteome</keyword>
<comment type="catalytic activity">
    <reaction evidence="8">
        <text>L-seryl-[protein] + ATP = O-phospho-L-seryl-[protein] + ADP + H(+)</text>
        <dbReference type="Rhea" id="RHEA:17989"/>
        <dbReference type="Rhea" id="RHEA-COMP:9863"/>
        <dbReference type="Rhea" id="RHEA-COMP:11604"/>
        <dbReference type="ChEBI" id="CHEBI:15378"/>
        <dbReference type="ChEBI" id="CHEBI:29999"/>
        <dbReference type="ChEBI" id="CHEBI:30616"/>
        <dbReference type="ChEBI" id="CHEBI:83421"/>
        <dbReference type="ChEBI" id="CHEBI:456216"/>
        <dbReference type="EC" id="2.7.11.1"/>
    </reaction>
</comment>
<dbReference type="InterPro" id="IPR011009">
    <property type="entry name" value="Kinase-like_dom_sf"/>
</dbReference>
<dbReference type="PROSITE" id="PS50011">
    <property type="entry name" value="PROTEIN_KINASE_DOM"/>
    <property type="match status" value="1"/>
</dbReference>
<dbReference type="PANTHER" id="PTHR47634">
    <property type="entry name" value="PROTEIN KINASE DOMAIN-CONTAINING PROTEIN-RELATED"/>
    <property type="match status" value="1"/>
</dbReference>
<evidence type="ECO:0000256" key="2">
    <source>
        <dbReference type="ARBA" id="ARBA00022527"/>
    </source>
</evidence>
<dbReference type="SUPFAM" id="SSF56112">
    <property type="entry name" value="Protein kinase-like (PK-like)"/>
    <property type="match status" value="1"/>
</dbReference>
<dbReference type="InterPro" id="IPR051334">
    <property type="entry name" value="SRPK"/>
</dbReference>
<evidence type="ECO:0000256" key="9">
    <source>
        <dbReference type="SAM" id="MobiDB-lite"/>
    </source>
</evidence>
<keyword evidence="5 11" id="KW-0418">Kinase</keyword>
<keyword evidence="3" id="KW-0808">Transferase</keyword>
<dbReference type="GO" id="GO:0005524">
    <property type="term" value="F:ATP binding"/>
    <property type="evidence" value="ECO:0007669"/>
    <property type="project" value="UniProtKB-KW"/>
</dbReference>
<comment type="catalytic activity">
    <reaction evidence="7">
        <text>L-threonyl-[protein] + ATP = O-phospho-L-threonyl-[protein] + ADP + H(+)</text>
        <dbReference type="Rhea" id="RHEA:46608"/>
        <dbReference type="Rhea" id="RHEA-COMP:11060"/>
        <dbReference type="Rhea" id="RHEA-COMP:11605"/>
        <dbReference type="ChEBI" id="CHEBI:15378"/>
        <dbReference type="ChEBI" id="CHEBI:30013"/>
        <dbReference type="ChEBI" id="CHEBI:30616"/>
        <dbReference type="ChEBI" id="CHEBI:61977"/>
        <dbReference type="ChEBI" id="CHEBI:456216"/>
        <dbReference type="EC" id="2.7.11.1"/>
    </reaction>
</comment>
<comment type="caution">
    <text evidence="11">The sequence shown here is derived from an EMBL/GenBank/DDBJ whole genome shotgun (WGS) entry which is preliminary data.</text>
</comment>
<evidence type="ECO:0000256" key="8">
    <source>
        <dbReference type="ARBA" id="ARBA00048679"/>
    </source>
</evidence>
<keyword evidence="6" id="KW-0067">ATP-binding</keyword>
<gene>
    <name evidence="11" type="ORF">D0Y65_053105</name>
</gene>
<dbReference type="EMBL" id="QZWG01000020">
    <property type="protein sequence ID" value="RZB42382.1"/>
    <property type="molecule type" value="Genomic_DNA"/>
</dbReference>
<name>A0A445F0P2_GLYSO</name>
<sequence>MSKSCGFGMTGPLDESISCFLIRVDPWVLVPITIRGLHVLALRGLHALTLVTLTVRGLHVLALRGLHAFTLCTSYPHRQRTTRPHHQRAAHPRLQRTSRPRLHRATCPHLLRATRPRHQRTARPLGPSRIFLQKAVASGGSNLARLGELGGKHLPYFAINRGGSEEEKGFRPFFDVLHSFFDLQRRYVALKVQKSAQHYTKAAMEEITILQQIMEGDPNEHKCVVKLFDHFKHCCPNGQHVCMVFEYLGDNLLTLIKYSDYRGMPIAMVKDICFHILAGLDYWHPQLSIIHTDLKPENILLLSTIDPSKDPRNSGAPLILPNSKDKMAMESAGMKDTRMLKGDLVKNHKKKINRATKQATHECVEKEGSEGVEGNWQP</sequence>
<evidence type="ECO:0000256" key="4">
    <source>
        <dbReference type="ARBA" id="ARBA00022741"/>
    </source>
</evidence>
<dbReference type="GO" id="GO:0050684">
    <property type="term" value="P:regulation of mRNA processing"/>
    <property type="evidence" value="ECO:0007669"/>
    <property type="project" value="TreeGrafter"/>
</dbReference>
<feature type="compositionally biased region" description="Basic and acidic residues" evidence="9">
    <location>
        <begin position="359"/>
        <end position="369"/>
    </location>
</feature>
<dbReference type="GO" id="GO:0004674">
    <property type="term" value="F:protein serine/threonine kinase activity"/>
    <property type="evidence" value="ECO:0007669"/>
    <property type="project" value="UniProtKB-KW"/>
</dbReference>
<dbReference type="AlphaFoldDB" id="A0A445F0P2"/>
<evidence type="ECO:0000313" key="11">
    <source>
        <dbReference type="EMBL" id="RZB42382.1"/>
    </source>
</evidence>
<dbReference type="Proteomes" id="UP000289340">
    <property type="component" value="Chromosome 20"/>
</dbReference>
<dbReference type="GO" id="GO:0000245">
    <property type="term" value="P:spliceosomal complex assembly"/>
    <property type="evidence" value="ECO:0007669"/>
    <property type="project" value="TreeGrafter"/>
</dbReference>
<dbReference type="InterPro" id="IPR008271">
    <property type="entry name" value="Ser/Thr_kinase_AS"/>
</dbReference>
<evidence type="ECO:0000256" key="7">
    <source>
        <dbReference type="ARBA" id="ARBA00047899"/>
    </source>
</evidence>
<keyword evidence="2" id="KW-0723">Serine/threonine-protein kinase</keyword>
<organism evidence="11 12">
    <name type="scientific">Glycine soja</name>
    <name type="common">Wild soybean</name>
    <dbReference type="NCBI Taxonomy" id="3848"/>
    <lineage>
        <taxon>Eukaryota</taxon>
        <taxon>Viridiplantae</taxon>
        <taxon>Streptophyta</taxon>
        <taxon>Embryophyta</taxon>
        <taxon>Tracheophyta</taxon>
        <taxon>Spermatophyta</taxon>
        <taxon>Magnoliopsida</taxon>
        <taxon>eudicotyledons</taxon>
        <taxon>Gunneridae</taxon>
        <taxon>Pentapetalae</taxon>
        <taxon>rosids</taxon>
        <taxon>fabids</taxon>
        <taxon>Fabales</taxon>
        <taxon>Fabaceae</taxon>
        <taxon>Papilionoideae</taxon>
        <taxon>50 kb inversion clade</taxon>
        <taxon>NPAAA clade</taxon>
        <taxon>indigoferoid/millettioid clade</taxon>
        <taxon>Phaseoleae</taxon>
        <taxon>Glycine</taxon>
        <taxon>Glycine subgen. Soja</taxon>
    </lineage>
</organism>
<evidence type="ECO:0000313" key="12">
    <source>
        <dbReference type="Proteomes" id="UP000289340"/>
    </source>
</evidence>
<dbReference type="SMART" id="SM00220">
    <property type="entry name" value="S_TKc"/>
    <property type="match status" value="1"/>
</dbReference>
<keyword evidence="4" id="KW-0547">Nucleotide-binding</keyword>
<reference evidence="11 12" key="1">
    <citation type="submission" date="2018-09" db="EMBL/GenBank/DDBJ databases">
        <title>A high-quality reference genome of wild soybean provides a powerful tool to mine soybean genomes.</title>
        <authorList>
            <person name="Xie M."/>
            <person name="Chung C.Y.L."/>
            <person name="Li M.-W."/>
            <person name="Wong F.-L."/>
            <person name="Chan T.-F."/>
            <person name="Lam H.-M."/>
        </authorList>
    </citation>
    <scope>NUCLEOTIDE SEQUENCE [LARGE SCALE GENOMIC DNA]</scope>
    <source>
        <strain evidence="12">cv. W05</strain>
        <tissue evidence="11">Hypocotyl of etiolated seedlings</tissue>
    </source>
</reference>
<dbReference type="Gene3D" id="3.30.200.20">
    <property type="entry name" value="Phosphorylase Kinase, domain 1"/>
    <property type="match status" value="1"/>
</dbReference>
<evidence type="ECO:0000259" key="10">
    <source>
        <dbReference type="PROSITE" id="PS50011"/>
    </source>
</evidence>
<dbReference type="Pfam" id="PF00069">
    <property type="entry name" value="Pkinase"/>
    <property type="match status" value="1"/>
</dbReference>
<dbReference type="PROSITE" id="PS00108">
    <property type="entry name" value="PROTEIN_KINASE_ST"/>
    <property type="match status" value="1"/>
</dbReference>
<evidence type="ECO:0000256" key="1">
    <source>
        <dbReference type="ARBA" id="ARBA00012513"/>
    </source>
</evidence>
<proteinExistence type="predicted"/>
<feature type="region of interest" description="Disordered" evidence="9">
    <location>
        <begin position="353"/>
        <end position="378"/>
    </location>
</feature>